<comment type="caution">
    <text evidence="7">The sequence shown here is derived from an EMBL/GenBank/DDBJ whole genome shotgun (WGS) entry which is preliminary data.</text>
</comment>
<feature type="transmembrane region" description="Helical" evidence="5">
    <location>
        <begin position="298"/>
        <end position="318"/>
    </location>
</feature>
<feature type="transmembrane region" description="Helical" evidence="5">
    <location>
        <begin position="145"/>
        <end position="164"/>
    </location>
</feature>
<comment type="subcellular location">
    <subcellularLocation>
        <location evidence="1">Membrane</location>
        <topology evidence="1">Multi-pass membrane protein</topology>
    </subcellularLocation>
</comment>
<keyword evidence="3 5" id="KW-1133">Transmembrane helix</keyword>
<feature type="transmembrane region" description="Helical" evidence="5">
    <location>
        <begin position="384"/>
        <end position="405"/>
    </location>
</feature>
<feature type="transmembrane region" description="Helical" evidence="5">
    <location>
        <begin position="27"/>
        <end position="52"/>
    </location>
</feature>
<evidence type="ECO:0000256" key="5">
    <source>
        <dbReference type="SAM" id="Phobius"/>
    </source>
</evidence>
<feature type="transmembrane region" description="Helical" evidence="5">
    <location>
        <begin position="354"/>
        <end position="378"/>
    </location>
</feature>
<evidence type="ECO:0000256" key="3">
    <source>
        <dbReference type="ARBA" id="ARBA00022989"/>
    </source>
</evidence>
<dbReference type="RefSeq" id="WP_185252738.1">
    <property type="nucleotide sequence ID" value="NZ_JACKXE010000001.1"/>
</dbReference>
<dbReference type="PANTHER" id="PTHR42770">
    <property type="entry name" value="AMINO ACID TRANSPORTER-RELATED"/>
    <property type="match status" value="1"/>
</dbReference>
<keyword evidence="2 5" id="KW-0812">Transmembrane</keyword>
<dbReference type="Proteomes" id="UP000523955">
    <property type="component" value="Unassembled WGS sequence"/>
</dbReference>
<dbReference type="PIRSF" id="PIRSF006060">
    <property type="entry name" value="AA_transporter"/>
    <property type="match status" value="1"/>
</dbReference>
<feature type="transmembrane region" description="Helical" evidence="5">
    <location>
        <begin position="412"/>
        <end position="436"/>
    </location>
</feature>
<dbReference type="AlphaFoldDB" id="A0A7X0VB51"/>
<sequence length="482" mass="50324">MSAVKEPAGVGIVETDQPRALRGNMGILELIFTVVAYNGPVVVFLGFIPAAILLGNGVGTPVTILLCGVVVTMVAVGLLKMTARLSRPGGFYALITSGLGRVPGLGAGFTALTCYFVALISVYALGGIAFDSMVQSLLNGPEVAWWVYALFMLVAASALGYFNISFSAKVLTAFLGCELVLMAAYDVSVLAQGGASGIGFDSFTWAQFNTGSVSIGFLFAIGLFGGFEATVIFRDEVKNPLRTIPAATYGVIALLAFMYAMTAWCFINAYGAAAIMDVVTNDLAGSASASVQDYTGQFAYDVATIMLFTSSFALVLAAHNITSRYMFNLAADGIFPKALGEAHVRHVSPHRASVVLSVVSLFTVVVLAVVGVDTATIYARLAGLYSYAFLMLLVFVSLAIGVYLLRGTDRAIGSAVSALVACVILAATLIFATINFDLLTGATGTGKTVLLVIIWGVSVIGAVVAVGLRSARPDVYARIGRQ</sequence>
<feature type="domain" description="Amino acid permease/ SLC12A" evidence="6">
    <location>
        <begin position="42"/>
        <end position="408"/>
    </location>
</feature>
<name>A0A7X0VB51_9ACTN</name>
<evidence type="ECO:0000313" key="7">
    <source>
        <dbReference type="EMBL" id="MBB6627597.1"/>
    </source>
</evidence>
<dbReference type="InterPro" id="IPR050367">
    <property type="entry name" value="APC_superfamily"/>
</dbReference>
<evidence type="ECO:0000256" key="2">
    <source>
        <dbReference type="ARBA" id="ARBA00022692"/>
    </source>
</evidence>
<dbReference type="EMBL" id="JACKXE010000001">
    <property type="protein sequence ID" value="MBB6627597.1"/>
    <property type="molecule type" value="Genomic_DNA"/>
</dbReference>
<evidence type="ECO:0000256" key="4">
    <source>
        <dbReference type="ARBA" id="ARBA00023136"/>
    </source>
</evidence>
<dbReference type="GO" id="GO:0055085">
    <property type="term" value="P:transmembrane transport"/>
    <property type="evidence" value="ECO:0007669"/>
    <property type="project" value="InterPro"/>
</dbReference>
<dbReference type="InterPro" id="IPR004841">
    <property type="entry name" value="AA-permease/SLC12A_dom"/>
</dbReference>
<protein>
    <submittedName>
        <fullName evidence="7">APC family permease</fullName>
    </submittedName>
</protein>
<feature type="transmembrane region" description="Helical" evidence="5">
    <location>
        <begin position="211"/>
        <end position="234"/>
    </location>
</feature>
<dbReference type="Gene3D" id="1.20.1740.10">
    <property type="entry name" value="Amino acid/polyamine transporter I"/>
    <property type="match status" value="1"/>
</dbReference>
<feature type="transmembrane region" description="Helical" evidence="5">
    <location>
        <begin position="102"/>
        <end position="125"/>
    </location>
</feature>
<organism evidence="7 8">
    <name type="scientific">Nocardioides luti</name>
    <dbReference type="NCBI Taxonomy" id="2761101"/>
    <lineage>
        <taxon>Bacteria</taxon>
        <taxon>Bacillati</taxon>
        <taxon>Actinomycetota</taxon>
        <taxon>Actinomycetes</taxon>
        <taxon>Propionibacteriales</taxon>
        <taxon>Nocardioidaceae</taxon>
        <taxon>Nocardioides</taxon>
    </lineage>
</organism>
<evidence type="ECO:0000313" key="8">
    <source>
        <dbReference type="Proteomes" id="UP000523955"/>
    </source>
</evidence>
<keyword evidence="8" id="KW-1185">Reference proteome</keyword>
<keyword evidence="4 5" id="KW-0472">Membrane</keyword>
<evidence type="ECO:0000259" key="6">
    <source>
        <dbReference type="Pfam" id="PF00324"/>
    </source>
</evidence>
<feature type="transmembrane region" description="Helical" evidence="5">
    <location>
        <begin position="171"/>
        <end position="191"/>
    </location>
</feature>
<dbReference type="Pfam" id="PF00324">
    <property type="entry name" value="AA_permease"/>
    <property type="match status" value="1"/>
</dbReference>
<feature type="transmembrane region" description="Helical" evidence="5">
    <location>
        <begin position="58"/>
        <end position="81"/>
    </location>
</feature>
<dbReference type="GO" id="GO:0016020">
    <property type="term" value="C:membrane"/>
    <property type="evidence" value="ECO:0007669"/>
    <property type="project" value="UniProtKB-SubCell"/>
</dbReference>
<feature type="transmembrane region" description="Helical" evidence="5">
    <location>
        <begin position="246"/>
        <end position="270"/>
    </location>
</feature>
<proteinExistence type="predicted"/>
<feature type="transmembrane region" description="Helical" evidence="5">
    <location>
        <begin position="448"/>
        <end position="468"/>
    </location>
</feature>
<evidence type="ECO:0000256" key="1">
    <source>
        <dbReference type="ARBA" id="ARBA00004141"/>
    </source>
</evidence>
<gene>
    <name evidence="7" type="ORF">H5V45_09705</name>
</gene>
<accession>A0A7X0VB51</accession>
<dbReference type="PANTHER" id="PTHR42770:SF16">
    <property type="entry name" value="AMINO ACID PERMEASE"/>
    <property type="match status" value="1"/>
</dbReference>
<reference evidence="7 8" key="1">
    <citation type="submission" date="2020-08" db="EMBL/GenBank/DDBJ databases">
        <authorList>
            <person name="Seo M.-J."/>
        </authorList>
    </citation>
    <scope>NUCLEOTIDE SEQUENCE [LARGE SCALE GENOMIC DNA]</scope>
    <source>
        <strain evidence="7 8">KIGAM211</strain>
    </source>
</reference>